<evidence type="ECO:0000313" key="8">
    <source>
        <dbReference type="EMBL" id="ETW92988.1"/>
    </source>
</evidence>
<dbReference type="NCBIfam" id="NF041359">
    <property type="entry name" value="GntG_guanitoxin"/>
    <property type="match status" value="1"/>
</dbReference>
<dbReference type="GO" id="GO:0006545">
    <property type="term" value="P:glycine biosynthetic process"/>
    <property type="evidence" value="ECO:0007669"/>
    <property type="project" value="TreeGrafter"/>
</dbReference>
<dbReference type="Proteomes" id="UP000019141">
    <property type="component" value="Unassembled WGS sequence"/>
</dbReference>
<dbReference type="CDD" id="cd06502">
    <property type="entry name" value="TA_like"/>
    <property type="match status" value="1"/>
</dbReference>
<dbReference type="InterPro" id="IPR015424">
    <property type="entry name" value="PyrdxlP-dep_Trfase"/>
</dbReference>
<dbReference type="SUPFAM" id="SSF53383">
    <property type="entry name" value="PLP-dependent transferases"/>
    <property type="match status" value="1"/>
</dbReference>
<evidence type="ECO:0000256" key="4">
    <source>
        <dbReference type="ARBA" id="ARBA00023239"/>
    </source>
</evidence>
<accession>W4L4G1</accession>
<dbReference type="GO" id="GO:0008732">
    <property type="term" value="F:L-allo-threonine aldolase activity"/>
    <property type="evidence" value="ECO:0007669"/>
    <property type="project" value="TreeGrafter"/>
</dbReference>
<proteinExistence type="inferred from homology"/>
<protein>
    <submittedName>
        <fullName evidence="8">Threonine aldolase</fullName>
    </submittedName>
</protein>
<keyword evidence="3" id="KW-0663">Pyridoxal phosphate</keyword>
<dbReference type="AlphaFoldDB" id="W4L4G1"/>
<evidence type="ECO:0000256" key="3">
    <source>
        <dbReference type="ARBA" id="ARBA00022898"/>
    </source>
</evidence>
<organism evidence="8 9">
    <name type="scientific">Entotheonella factor</name>
    <dbReference type="NCBI Taxonomy" id="1429438"/>
    <lineage>
        <taxon>Bacteria</taxon>
        <taxon>Pseudomonadati</taxon>
        <taxon>Nitrospinota/Tectimicrobiota group</taxon>
        <taxon>Candidatus Tectimicrobiota</taxon>
        <taxon>Candidatus Entotheonellia</taxon>
        <taxon>Candidatus Entotheonellales</taxon>
        <taxon>Candidatus Entotheonellaceae</taxon>
        <taxon>Candidatus Entotheonella</taxon>
    </lineage>
</organism>
<evidence type="ECO:0000259" key="7">
    <source>
        <dbReference type="Pfam" id="PF01212"/>
    </source>
</evidence>
<dbReference type="HOGENOM" id="CLU_029381_0_4_7"/>
<dbReference type="GO" id="GO:0006567">
    <property type="term" value="P:L-threonine catabolic process"/>
    <property type="evidence" value="ECO:0007669"/>
    <property type="project" value="TreeGrafter"/>
</dbReference>
<dbReference type="PATRIC" id="fig|1429438.4.peg.7722"/>
<dbReference type="PANTHER" id="PTHR48097">
    <property type="entry name" value="L-THREONINE ALDOLASE-RELATED"/>
    <property type="match status" value="1"/>
</dbReference>
<dbReference type="PIRSF" id="PIRSF017617">
    <property type="entry name" value="Thr_aldolase"/>
    <property type="match status" value="1"/>
</dbReference>
<dbReference type="InterPro" id="IPR001597">
    <property type="entry name" value="ArAA_b-elim_lyase/Thr_aldolase"/>
</dbReference>
<evidence type="ECO:0000313" key="9">
    <source>
        <dbReference type="Proteomes" id="UP000019141"/>
    </source>
</evidence>
<feature type="domain" description="Aromatic amino acid beta-eliminating lyase/threonine aldolase" evidence="7">
    <location>
        <begin position="7"/>
        <end position="289"/>
    </location>
</feature>
<dbReference type="FunFam" id="3.40.640.10:FF:000030">
    <property type="entry name" value="Low-specificity L-threonine aldolase"/>
    <property type="match status" value="1"/>
</dbReference>
<comment type="similarity">
    <text evidence="2">Belongs to the threonine aldolase family.</text>
</comment>
<evidence type="ECO:0000256" key="6">
    <source>
        <dbReference type="SAM" id="MobiDB-lite"/>
    </source>
</evidence>
<keyword evidence="9" id="KW-1185">Reference proteome</keyword>
<dbReference type="InterPro" id="IPR015421">
    <property type="entry name" value="PyrdxlP-dep_Trfase_major"/>
</dbReference>
<feature type="modified residue" description="N6-(pyridoxal phosphate)lysine" evidence="5">
    <location>
        <position position="203"/>
    </location>
</feature>
<name>W4L4G1_ENTF1</name>
<dbReference type="EMBL" id="AZHW01001332">
    <property type="protein sequence ID" value="ETW92988.1"/>
    <property type="molecule type" value="Genomic_DNA"/>
</dbReference>
<feature type="region of interest" description="Disordered" evidence="6">
    <location>
        <begin position="1"/>
        <end position="38"/>
    </location>
</feature>
<evidence type="ECO:0000256" key="2">
    <source>
        <dbReference type="ARBA" id="ARBA00006966"/>
    </source>
</evidence>
<comment type="caution">
    <text evidence="8">The sequence shown here is derived from an EMBL/GenBank/DDBJ whole genome shotgun (WGS) entry which is preliminary data.</text>
</comment>
<reference evidence="8 9" key="1">
    <citation type="journal article" date="2014" name="Nature">
        <title>An environmental bacterial taxon with a large and distinct metabolic repertoire.</title>
        <authorList>
            <person name="Wilson M.C."/>
            <person name="Mori T."/>
            <person name="Ruckert C."/>
            <person name="Uria A.R."/>
            <person name="Helf M.J."/>
            <person name="Takada K."/>
            <person name="Gernert C."/>
            <person name="Steffens U.A."/>
            <person name="Heycke N."/>
            <person name="Schmitt S."/>
            <person name="Rinke C."/>
            <person name="Helfrich E.J."/>
            <person name="Brachmann A.O."/>
            <person name="Gurgui C."/>
            <person name="Wakimoto T."/>
            <person name="Kracht M."/>
            <person name="Crusemann M."/>
            <person name="Hentschel U."/>
            <person name="Abe I."/>
            <person name="Matsunaga S."/>
            <person name="Kalinowski J."/>
            <person name="Takeyama H."/>
            <person name="Piel J."/>
        </authorList>
    </citation>
    <scope>NUCLEOTIDE SEQUENCE [LARGE SCALE GENOMIC DNA]</scope>
    <source>
        <strain evidence="9">TSY1</strain>
    </source>
</reference>
<dbReference type="InterPro" id="IPR023603">
    <property type="entry name" value="Low_specificity_L-TA-like"/>
</dbReference>
<dbReference type="Gene3D" id="3.90.1150.10">
    <property type="entry name" value="Aspartate Aminotransferase, domain 1"/>
    <property type="match status" value="1"/>
</dbReference>
<evidence type="ECO:0000256" key="5">
    <source>
        <dbReference type="PIRSR" id="PIRSR017617-1"/>
    </source>
</evidence>
<sequence>MTESLIDLSSDTATRPTSDMRRSMAEAPVGDEQKGEDPTVNLLQEKTADLLGKEAAIFLPSSTMSNEIAFKIHTRPGDEIMMEQSSHPIHFEVGGPAFHSGAMIYPIAGQRGLFQPDQLQAVIRPDAPHFPRSRLVSLENTHNMGGGAIWPLEQLEAVCATARQHDLALHLDGARLLNAVVASGVPAARYAAPFDSVCLCLSKGLGAPVGSVLAGSQDFIREARRYKHLFGGAMRQAGIIAAGGVYALDHNIERLAEDHAHAHLLAEGLSSMTGVDINPEHVETNIIFFELTPETPLTAPEFVEQLAQRGVRMIAMGPSRIRAVTHLDISRPGIETAIGVIQDVLQG</sequence>
<dbReference type="PANTHER" id="PTHR48097:SF9">
    <property type="entry name" value="L-THREONINE ALDOLASE"/>
    <property type="match status" value="1"/>
</dbReference>
<dbReference type="FunFam" id="3.90.1150.10:FF:000041">
    <property type="entry name" value="Low-specificity L-threonine aldolase"/>
    <property type="match status" value="1"/>
</dbReference>
<dbReference type="InterPro" id="IPR015422">
    <property type="entry name" value="PyrdxlP-dep_Trfase_small"/>
</dbReference>
<dbReference type="Pfam" id="PF01212">
    <property type="entry name" value="Beta_elim_lyase"/>
    <property type="match status" value="1"/>
</dbReference>
<dbReference type="GO" id="GO:0005829">
    <property type="term" value="C:cytosol"/>
    <property type="evidence" value="ECO:0007669"/>
    <property type="project" value="TreeGrafter"/>
</dbReference>
<keyword evidence="4" id="KW-0456">Lyase</keyword>
<gene>
    <name evidence="8" type="ORF">ETSY1_41260</name>
</gene>
<evidence type="ECO:0000256" key="1">
    <source>
        <dbReference type="ARBA" id="ARBA00001933"/>
    </source>
</evidence>
<comment type="cofactor">
    <cofactor evidence="1">
        <name>pyridoxal 5'-phosphate</name>
        <dbReference type="ChEBI" id="CHEBI:597326"/>
    </cofactor>
</comment>
<dbReference type="Gene3D" id="3.40.640.10">
    <property type="entry name" value="Type I PLP-dependent aspartate aminotransferase-like (Major domain)"/>
    <property type="match status" value="1"/>
</dbReference>
<feature type="compositionally biased region" description="Polar residues" evidence="6">
    <location>
        <begin position="1"/>
        <end position="17"/>
    </location>
</feature>